<sequence>MLRPINWGIRIVPERKALVVERFGKFAKTLSPGIHFLVPFVDRIAYVHSLKEEAIPIPDQSAITKDNVSISIDGVLYVKVVDPKLASYGVENPLYAIVQLAQTTMRSELGKITLDKTFEERDTLNEKIVMAINGAAKDWGLKCLRYEIRDISPPRGVRAAMEMQAEAERKKRAQVLESEGDRQANINVADGKKSSVILDSEAAKLDQINRAIGEAEAIVAKAQATAKGISMVSQALKEHGGVEAASYRVAEQYIQAFSEIAKKGTTVLLPSTVNNPAGMMAQALNVYKSLIGGNSGDVLKDTSQFGIKGNVEARPPPHKTNESSTPAKTNDGDDQVSFQSPEKEH</sequence>
<gene>
    <name evidence="1" type="ORF">RHMOL_Rhmol09G0272300</name>
</gene>
<dbReference type="EMBL" id="CM046396">
    <property type="protein sequence ID" value="KAI8540558.1"/>
    <property type="molecule type" value="Genomic_DNA"/>
</dbReference>
<evidence type="ECO:0000313" key="1">
    <source>
        <dbReference type="EMBL" id="KAI8540558.1"/>
    </source>
</evidence>
<proteinExistence type="predicted"/>
<keyword evidence="2" id="KW-1185">Reference proteome</keyword>
<reference evidence="1" key="1">
    <citation type="submission" date="2022-02" db="EMBL/GenBank/DDBJ databases">
        <title>Plant Genome Project.</title>
        <authorList>
            <person name="Zhang R.-G."/>
        </authorList>
    </citation>
    <scope>NUCLEOTIDE SEQUENCE</scope>
    <source>
        <strain evidence="1">AT1</strain>
    </source>
</reference>
<dbReference type="Proteomes" id="UP001062846">
    <property type="component" value="Chromosome 9"/>
</dbReference>
<comment type="caution">
    <text evidence="1">The sequence shown here is derived from an EMBL/GenBank/DDBJ whole genome shotgun (WGS) entry which is preliminary data.</text>
</comment>
<organism evidence="1 2">
    <name type="scientific">Rhododendron molle</name>
    <name type="common">Chinese azalea</name>
    <name type="synonym">Azalea mollis</name>
    <dbReference type="NCBI Taxonomy" id="49168"/>
    <lineage>
        <taxon>Eukaryota</taxon>
        <taxon>Viridiplantae</taxon>
        <taxon>Streptophyta</taxon>
        <taxon>Embryophyta</taxon>
        <taxon>Tracheophyta</taxon>
        <taxon>Spermatophyta</taxon>
        <taxon>Magnoliopsida</taxon>
        <taxon>eudicotyledons</taxon>
        <taxon>Gunneridae</taxon>
        <taxon>Pentapetalae</taxon>
        <taxon>asterids</taxon>
        <taxon>Ericales</taxon>
        <taxon>Ericaceae</taxon>
        <taxon>Ericoideae</taxon>
        <taxon>Rhodoreae</taxon>
        <taxon>Rhododendron</taxon>
    </lineage>
</organism>
<name>A0ACC0MHN2_RHOML</name>
<evidence type="ECO:0000313" key="2">
    <source>
        <dbReference type="Proteomes" id="UP001062846"/>
    </source>
</evidence>
<protein>
    <submittedName>
        <fullName evidence="1">Uncharacterized protein</fullName>
    </submittedName>
</protein>
<accession>A0ACC0MHN2</accession>